<evidence type="ECO:0000313" key="7">
    <source>
        <dbReference type="EMBL" id="NGN69812.1"/>
    </source>
</evidence>
<evidence type="ECO:0000259" key="6">
    <source>
        <dbReference type="PROSITE" id="PS51764"/>
    </source>
</evidence>
<organism evidence="7 8">
    <name type="scientific">Streptomyces coryli</name>
    <dbReference type="NCBI Taxonomy" id="1128680"/>
    <lineage>
        <taxon>Bacteria</taxon>
        <taxon>Bacillati</taxon>
        <taxon>Actinomycetota</taxon>
        <taxon>Actinomycetes</taxon>
        <taxon>Kitasatosporales</taxon>
        <taxon>Streptomycetaceae</taxon>
        <taxon>Streptomyces</taxon>
    </lineage>
</organism>
<evidence type="ECO:0000256" key="2">
    <source>
        <dbReference type="ARBA" id="ARBA00022801"/>
    </source>
</evidence>
<dbReference type="InterPro" id="IPR017853">
    <property type="entry name" value="GH"/>
</dbReference>
<dbReference type="InterPro" id="IPR022790">
    <property type="entry name" value="GH26_dom"/>
</dbReference>
<evidence type="ECO:0000256" key="3">
    <source>
        <dbReference type="ARBA" id="ARBA00023295"/>
    </source>
</evidence>
<dbReference type="GO" id="GO:0016985">
    <property type="term" value="F:mannan endo-1,4-beta-mannosidase activity"/>
    <property type="evidence" value="ECO:0007669"/>
    <property type="project" value="InterPro"/>
</dbReference>
<dbReference type="Gene3D" id="3.20.20.80">
    <property type="entry name" value="Glycosidases"/>
    <property type="match status" value="1"/>
</dbReference>
<keyword evidence="5" id="KW-0732">Signal</keyword>
<feature type="signal peptide" evidence="5">
    <location>
        <begin position="1"/>
        <end position="19"/>
    </location>
</feature>
<dbReference type="InterPro" id="IPR000805">
    <property type="entry name" value="Glyco_hydro_26"/>
</dbReference>
<accession>A0A6G4UCS8</accession>
<dbReference type="AlphaFoldDB" id="A0A6G4UCS8"/>
<evidence type="ECO:0000313" key="8">
    <source>
        <dbReference type="Proteomes" id="UP000481583"/>
    </source>
</evidence>
<keyword evidence="2 4" id="KW-0378">Hydrolase</keyword>
<feature type="active site" description="Proton donor" evidence="4">
    <location>
        <position position="172"/>
    </location>
</feature>
<comment type="caution">
    <text evidence="7">The sequence shown here is derived from an EMBL/GenBank/DDBJ whole genome shotgun (WGS) entry which is preliminary data.</text>
</comment>
<proteinExistence type="inferred from homology"/>
<keyword evidence="8" id="KW-1185">Reference proteome</keyword>
<evidence type="ECO:0000256" key="5">
    <source>
        <dbReference type="SAM" id="SignalP"/>
    </source>
</evidence>
<name>A0A6G4UCS8_9ACTN</name>
<dbReference type="GO" id="GO:0006080">
    <property type="term" value="P:substituted mannan metabolic process"/>
    <property type="evidence" value="ECO:0007669"/>
    <property type="project" value="InterPro"/>
</dbReference>
<keyword evidence="3 4" id="KW-0326">Glycosidase</keyword>
<evidence type="ECO:0000256" key="1">
    <source>
        <dbReference type="ARBA" id="ARBA00007754"/>
    </source>
</evidence>
<dbReference type="PANTHER" id="PTHR40079">
    <property type="entry name" value="MANNAN ENDO-1,4-BETA-MANNOSIDASE E-RELATED"/>
    <property type="match status" value="1"/>
</dbReference>
<dbReference type="Pfam" id="PF02156">
    <property type="entry name" value="Glyco_hydro_26"/>
    <property type="match status" value="1"/>
</dbReference>
<reference evidence="7 8" key="1">
    <citation type="submission" date="2020-02" db="EMBL/GenBank/DDBJ databases">
        <title>Whole-genome analyses of novel actinobacteria.</title>
        <authorList>
            <person name="Sahin N."/>
        </authorList>
    </citation>
    <scope>NUCLEOTIDE SEQUENCE [LARGE SCALE GENOMIC DNA]</scope>
    <source>
        <strain evidence="7 8">A7024</strain>
    </source>
</reference>
<dbReference type="EMBL" id="JAAKZV010000346">
    <property type="protein sequence ID" value="NGN69812.1"/>
    <property type="molecule type" value="Genomic_DNA"/>
</dbReference>
<comment type="similarity">
    <text evidence="1 4">Belongs to the glycosyl hydrolase 26 family.</text>
</comment>
<evidence type="ECO:0000256" key="4">
    <source>
        <dbReference type="PROSITE-ProRule" id="PRU01100"/>
    </source>
</evidence>
<dbReference type="PANTHER" id="PTHR40079:SF4">
    <property type="entry name" value="GH26 DOMAIN-CONTAINING PROTEIN-RELATED"/>
    <property type="match status" value="1"/>
</dbReference>
<feature type="chain" id="PRO_5038612512" description="GH26 domain-containing protein" evidence="5">
    <location>
        <begin position="20"/>
        <end position="348"/>
    </location>
</feature>
<feature type="active site" description="Nucleophile" evidence="4">
    <location>
        <position position="276"/>
    </location>
</feature>
<sequence length="348" mass="39884">MLIAAVLLLVVPALLALLAENGDDDGFEDGRDRQATSAECRPTKLLEPPCGAWFGAFVPHEKENLPEKVAAYEKDMGRSLDIVYTYHDMSTRDNEGQLLTKQEQEVGKDRMLLLSWESKDWGANGGKKHKWIKWRDIAAGELDEKVIDPQAKRVAEYGERTGKKVFLSFDLEMDTRMKNGTAKEFRDAWQHIHQRFKAAGADNVIWTWIITGYLDHAELFTELYPGDQFVDWVGYNKYNYYRCHQTDWQSFADLQLPTYQWVTENITDKKPLMLSEYGSAQDTAKTGRQADWYAEVPEVLKRMPQVKAALQWNSRDPGPHCDLSLQNDDAVDALKKAGDDPYFKQPLP</sequence>
<feature type="domain" description="GH26" evidence="6">
    <location>
        <begin position="9"/>
        <end position="335"/>
    </location>
</feature>
<protein>
    <recommendedName>
        <fullName evidence="6">GH26 domain-containing protein</fullName>
    </recommendedName>
</protein>
<gene>
    <name evidence="7" type="ORF">G5C51_38730</name>
</gene>
<dbReference type="SUPFAM" id="SSF51445">
    <property type="entry name" value="(Trans)glycosidases"/>
    <property type="match status" value="1"/>
</dbReference>
<dbReference type="Proteomes" id="UP000481583">
    <property type="component" value="Unassembled WGS sequence"/>
</dbReference>
<dbReference type="PROSITE" id="PS51764">
    <property type="entry name" value="GH26"/>
    <property type="match status" value="1"/>
</dbReference>